<proteinExistence type="predicted"/>
<sequence>MKISHMQLFIHSLTNPRKLGPYRILSIGKVMQYAFLMITLITAFSFGQFINGGTDEIFSYSEIELYAQDIQWIVYPIAIIFLFVLNTSIYFVKVSLFALAGQFFIKPMKRRGEYRQVWRTAVFASTWGTFITMFGNLFPISSTVATLISIFITMLFIIIALTKYPIEK</sequence>
<keyword evidence="1" id="KW-1133">Transmembrane helix</keyword>
<evidence type="ECO:0000313" key="3">
    <source>
        <dbReference type="Proteomes" id="UP000600565"/>
    </source>
</evidence>
<dbReference type="Proteomes" id="UP000600565">
    <property type="component" value="Unassembled WGS sequence"/>
</dbReference>
<keyword evidence="3" id="KW-1185">Reference proteome</keyword>
<reference evidence="2 3" key="1">
    <citation type="submission" date="2020-08" db="EMBL/GenBank/DDBJ databases">
        <title>A Genomic Blueprint of the Chicken Gut Microbiome.</title>
        <authorList>
            <person name="Gilroy R."/>
            <person name="Ravi A."/>
            <person name="Getino M."/>
            <person name="Pursley I."/>
            <person name="Horton D.L."/>
            <person name="Alikhan N.-F."/>
            <person name="Baker D."/>
            <person name="Gharbi K."/>
            <person name="Hall N."/>
            <person name="Watson M."/>
            <person name="Adriaenssens E.M."/>
            <person name="Foster-Nyarko E."/>
            <person name="Jarju S."/>
            <person name="Secka A."/>
            <person name="Antonio M."/>
            <person name="Oren A."/>
            <person name="Chaudhuri R."/>
            <person name="La Ragione R.M."/>
            <person name="Hildebrand F."/>
            <person name="Pallen M.J."/>
        </authorList>
    </citation>
    <scope>NUCLEOTIDE SEQUENCE [LARGE SCALE GENOMIC DNA]</scope>
    <source>
        <strain evidence="2 3">Sa1YVA6</strain>
    </source>
</reference>
<keyword evidence="1" id="KW-0472">Membrane</keyword>
<accession>A0ABR8XRB8</accession>
<dbReference type="RefSeq" id="WP_191704982.1">
    <property type="nucleotide sequence ID" value="NZ_JACSPW010000017.1"/>
</dbReference>
<dbReference type="InterPro" id="IPR009574">
    <property type="entry name" value="DUF1189"/>
</dbReference>
<feature type="transmembrane region" description="Helical" evidence="1">
    <location>
        <begin position="144"/>
        <end position="162"/>
    </location>
</feature>
<organism evidence="2 3">
    <name type="scientific">Solibacillus merdavium</name>
    <dbReference type="NCBI Taxonomy" id="2762218"/>
    <lineage>
        <taxon>Bacteria</taxon>
        <taxon>Bacillati</taxon>
        <taxon>Bacillota</taxon>
        <taxon>Bacilli</taxon>
        <taxon>Bacillales</taxon>
        <taxon>Caryophanaceae</taxon>
        <taxon>Solibacillus</taxon>
    </lineage>
</organism>
<name>A0ABR8XRB8_9BACL</name>
<gene>
    <name evidence="2" type="ORF">H9632_15545</name>
</gene>
<evidence type="ECO:0000313" key="2">
    <source>
        <dbReference type="EMBL" id="MBD8034484.1"/>
    </source>
</evidence>
<evidence type="ECO:0000256" key="1">
    <source>
        <dbReference type="SAM" id="Phobius"/>
    </source>
</evidence>
<feature type="transmembrane region" description="Helical" evidence="1">
    <location>
        <begin position="117"/>
        <end position="138"/>
    </location>
</feature>
<feature type="transmembrane region" description="Helical" evidence="1">
    <location>
        <begin position="72"/>
        <end position="105"/>
    </location>
</feature>
<comment type="caution">
    <text evidence="2">The sequence shown here is derived from an EMBL/GenBank/DDBJ whole genome shotgun (WGS) entry which is preliminary data.</text>
</comment>
<dbReference type="Pfam" id="PF06691">
    <property type="entry name" value="DUF1189"/>
    <property type="match status" value="1"/>
</dbReference>
<feature type="transmembrane region" description="Helical" evidence="1">
    <location>
        <begin position="33"/>
        <end position="52"/>
    </location>
</feature>
<keyword evidence="1" id="KW-0812">Transmembrane</keyword>
<dbReference type="EMBL" id="JACSPW010000017">
    <property type="protein sequence ID" value="MBD8034484.1"/>
    <property type="molecule type" value="Genomic_DNA"/>
</dbReference>
<protein>
    <submittedName>
        <fullName evidence="2">DUF1189 family protein</fullName>
    </submittedName>
</protein>